<name>A0AAW1R7Q8_9CHLO</name>
<keyword evidence="2" id="KW-0812">Transmembrane</keyword>
<keyword evidence="4" id="KW-1185">Reference proteome</keyword>
<dbReference type="AlphaFoldDB" id="A0AAW1R7Q8"/>
<sequence length="402" mass="43632">MGAPHRHKQPYRNTWVPCLTCEHNPSTNPISFNRSQIQLPFPPDQQAALIVALSDLLALPTDAISVISYSMRTLTFRRQLQQTSSAVDVTVELQCGTVERLGPISNMLSRVTSDGTLAANLDSRGMPLSKLLLMSTITVAPNQVSSICRLNASRQCIDSSAIGSRNQIMIAVIVPLAAIVAITMLIIYVMYRRRKTEEQIRAEEKVRPSTSNSIQIREPVVIGKSDKGKGKVFDYPMEPAVKGKWKWKDDRIVEEYHNTTGRYNFARTDSRKTVSTESLGMGSSSKDKTAEPKQGWFAKFRRGRVSKKKLNPAATASPSKSASFAKKAAAAAAAGTAGSAAAVTADSSSIKAVPGVMHIPLEQHSGNSMCSMASGGSTTYSNPAFQNSTALTHRTSRLDDLE</sequence>
<protein>
    <submittedName>
        <fullName evidence="3">Uncharacterized protein</fullName>
    </submittedName>
</protein>
<keyword evidence="2" id="KW-1133">Transmembrane helix</keyword>
<dbReference type="Proteomes" id="UP001489004">
    <property type="component" value="Unassembled WGS sequence"/>
</dbReference>
<evidence type="ECO:0000256" key="2">
    <source>
        <dbReference type="SAM" id="Phobius"/>
    </source>
</evidence>
<evidence type="ECO:0000313" key="3">
    <source>
        <dbReference type="EMBL" id="KAK9830025.1"/>
    </source>
</evidence>
<organism evidence="3 4">
    <name type="scientific">[Myrmecia] bisecta</name>
    <dbReference type="NCBI Taxonomy" id="41462"/>
    <lineage>
        <taxon>Eukaryota</taxon>
        <taxon>Viridiplantae</taxon>
        <taxon>Chlorophyta</taxon>
        <taxon>core chlorophytes</taxon>
        <taxon>Trebouxiophyceae</taxon>
        <taxon>Trebouxiales</taxon>
        <taxon>Trebouxiaceae</taxon>
        <taxon>Myrmecia</taxon>
    </lineage>
</organism>
<gene>
    <name evidence="3" type="ORF">WJX72_009274</name>
</gene>
<feature type="region of interest" description="Disordered" evidence="1">
    <location>
        <begin position="381"/>
        <end position="402"/>
    </location>
</feature>
<evidence type="ECO:0000313" key="4">
    <source>
        <dbReference type="Proteomes" id="UP001489004"/>
    </source>
</evidence>
<feature type="compositionally biased region" description="Polar residues" evidence="1">
    <location>
        <begin position="275"/>
        <end position="284"/>
    </location>
</feature>
<feature type="region of interest" description="Disordered" evidence="1">
    <location>
        <begin position="274"/>
        <end position="296"/>
    </location>
</feature>
<comment type="caution">
    <text evidence="3">The sequence shown here is derived from an EMBL/GenBank/DDBJ whole genome shotgun (WGS) entry which is preliminary data.</text>
</comment>
<accession>A0AAW1R7Q8</accession>
<feature type="transmembrane region" description="Helical" evidence="2">
    <location>
        <begin position="168"/>
        <end position="191"/>
    </location>
</feature>
<keyword evidence="2" id="KW-0472">Membrane</keyword>
<reference evidence="3 4" key="1">
    <citation type="journal article" date="2024" name="Nat. Commun.">
        <title>Phylogenomics reveals the evolutionary origins of lichenization in chlorophyte algae.</title>
        <authorList>
            <person name="Puginier C."/>
            <person name="Libourel C."/>
            <person name="Otte J."/>
            <person name="Skaloud P."/>
            <person name="Haon M."/>
            <person name="Grisel S."/>
            <person name="Petersen M."/>
            <person name="Berrin J.G."/>
            <person name="Delaux P.M."/>
            <person name="Dal Grande F."/>
            <person name="Keller J."/>
        </authorList>
    </citation>
    <scope>NUCLEOTIDE SEQUENCE [LARGE SCALE GENOMIC DNA]</scope>
    <source>
        <strain evidence="3 4">SAG 2043</strain>
    </source>
</reference>
<feature type="compositionally biased region" description="Polar residues" evidence="1">
    <location>
        <begin position="381"/>
        <end position="393"/>
    </location>
</feature>
<proteinExistence type="predicted"/>
<dbReference type="EMBL" id="JALJOR010000001">
    <property type="protein sequence ID" value="KAK9830025.1"/>
    <property type="molecule type" value="Genomic_DNA"/>
</dbReference>
<evidence type="ECO:0000256" key="1">
    <source>
        <dbReference type="SAM" id="MobiDB-lite"/>
    </source>
</evidence>